<evidence type="ECO:0000313" key="11">
    <source>
        <dbReference type="Proteomes" id="UP000000390"/>
    </source>
</evidence>
<dbReference type="EMBL" id="CP002064">
    <property type="protein sequence ID" value="ADJ17040.1"/>
    <property type="molecule type" value="Genomic_DNA"/>
</dbReference>
<evidence type="ECO:0000259" key="9">
    <source>
        <dbReference type="Pfam" id="PF07687"/>
    </source>
</evidence>
<comment type="cofactor">
    <cofactor evidence="2">
        <name>Zn(2+)</name>
        <dbReference type="ChEBI" id="CHEBI:29105"/>
    </cofactor>
</comment>
<dbReference type="HOGENOM" id="CLU_021802_0_0_2"/>
<comment type="cofactor">
    <cofactor evidence="1">
        <name>Co(2+)</name>
        <dbReference type="ChEBI" id="CHEBI:48828"/>
    </cofactor>
</comment>
<evidence type="ECO:0000256" key="3">
    <source>
        <dbReference type="ARBA" id="ARBA00006247"/>
    </source>
</evidence>
<evidence type="ECO:0000256" key="8">
    <source>
        <dbReference type="SAM" id="Coils"/>
    </source>
</evidence>
<dbReference type="InterPro" id="IPR002933">
    <property type="entry name" value="Peptidase_M20"/>
</dbReference>
<dbReference type="InterPro" id="IPR010182">
    <property type="entry name" value="ArgE/DapE"/>
</dbReference>
<accession>D8JCD3</accession>
<dbReference type="PATRIC" id="fig|795797.18.peg.3586"/>
<dbReference type="PANTHER" id="PTHR43808">
    <property type="entry name" value="ACETYLORNITHINE DEACETYLASE"/>
    <property type="match status" value="1"/>
</dbReference>
<geneLocation type="plasmid" evidence="10 11">
    <name>2</name>
</geneLocation>
<keyword evidence="4" id="KW-0479">Metal-binding</keyword>
<gene>
    <name evidence="10" type="ordered locus">HacjB3_18488</name>
</gene>
<dbReference type="Pfam" id="PF01546">
    <property type="entry name" value="Peptidase_M20"/>
    <property type="match status" value="1"/>
</dbReference>
<keyword evidence="10" id="KW-0614">Plasmid</keyword>
<proteinExistence type="inferred from homology"/>
<dbReference type="Gene3D" id="3.40.630.10">
    <property type="entry name" value="Zn peptidases"/>
    <property type="match status" value="1"/>
</dbReference>
<comment type="similarity">
    <text evidence="3">Belongs to the peptidase M20A family.</text>
</comment>
<evidence type="ECO:0000313" key="10">
    <source>
        <dbReference type="EMBL" id="ADJ17040.1"/>
    </source>
</evidence>
<dbReference type="AlphaFoldDB" id="D8JCD3"/>
<evidence type="ECO:0000256" key="5">
    <source>
        <dbReference type="ARBA" id="ARBA00022801"/>
    </source>
</evidence>
<dbReference type="Pfam" id="PF07687">
    <property type="entry name" value="M20_dimer"/>
    <property type="match status" value="1"/>
</dbReference>
<organism evidence="10 11">
    <name type="scientific">Halalkalicoccus jeotgali (strain DSM 18796 / CECT 7217 / JCM 14584 / KCTC 4019 / B3)</name>
    <dbReference type="NCBI Taxonomy" id="795797"/>
    <lineage>
        <taxon>Archaea</taxon>
        <taxon>Methanobacteriati</taxon>
        <taxon>Methanobacteriota</taxon>
        <taxon>Stenosarchaea group</taxon>
        <taxon>Halobacteria</taxon>
        <taxon>Halobacteriales</taxon>
        <taxon>Halococcaceae</taxon>
        <taxon>Halalkalicoccus</taxon>
    </lineage>
</organism>
<dbReference type="Gene3D" id="3.30.70.360">
    <property type="match status" value="1"/>
</dbReference>
<dbReference type="KEGG" id="hje:HacjB3_18488"/>
<protein>
    <submittedName>
        <fullName evidence="10">Acetylornithine deacetylase or succinyl-diaminopimelate desuccinylase</fullName>
    </submittedName>
</protein>
<evidence type="ECO:0000256" key="7">
    <source>
        <dbReference type="ARBA" id="ARBA00023285"/>
    </source>
</evidence>
<evidence type="ECO:0000256" key="1">
    <source>
        <dbReference type="ARBA" id="ARBA00001941"/>
    </source>
</evidence>
<evidence type="ECO:0000256" key="4">
    <source>
        <dbReference type="ARBA" id="ARBA00022723"/>
    </source>
</evidence>
<feature type="domain" description="Peptidase M20 dimerisation" evidence="9">
    <location>
        <begin position="209"/>
        <end position="327"/>
    </location>
</feature>
<dbReference type="NCBIfam" id="TIGR01910">
    <property type="entry name" value="DapE-ArgE"/>
    <property type="match status" value="1"/>
</dbReference>
<evidence type="ECO:0000256" key="2">
    <source>
        <dbReference type="ARBA" id="ARBA00001947"/>
    </source>
</evidence>
<dbReference type="PANTHER" id="PTHR43808:SF25">
    <property type="entry name" value="PEPTIDASE M20 DIMERISATION DOMAIN-CONTAINING PROTEIN"/>
    <property type="match status" value="1"/>
</dbReference>
<reference evidence="10 11" key="1">
    <citation type="journal article" date="2010" name="J. Bacteriol.">
        <title>Complete genome sequence of Halalkalicoccus jeotgali B3(T), an extremely halophilic archaeon.</title>
        <authorList>
            <person name="Roh S.W."/>
            <person name="Nam Y.D."/>
            <person name="Nam S.H."/>
            <person name="Choi S.H."/>
            <person name="Park H.S."/>
            <person name="Bae J.W."/>
        </authorList>
    </citation>
    <scope>NUCLEOTIDE SEQUENCE [LARGE SCALE GENOMIC DNA]</scope>
    <source>
        <strain evidence="11">DSM 18796 / CECT 7217 / JCM 14584 / KCTC 4019 / B3</strain>
        <plasmid evidence="11">2</plasmid>
    </source>
</reference>
<feature type="coiled-coil region" evidence="8">
    <location>
        <begin position="9"/>
        <end position="36"/>
    </location>
</feature>
<dbReference type="SUPFAM" id="SSF55031">
    <property type="entry name" value="Bacterial exopeptidase dimerisation domain"/>
    <property type="match status" value="1"/>
</dbReference>
<evidence type="ECO:0000256" key="6">
    <source>
        <dbReference type="ARBA" id="ARBA00022833"/>
    </source>
</evidence>
<dbReference type="eggNOG" id="arCOG01107">
    <property type="taxonomic scope" value="Archaea"/>
</dbReference>
<dbReference type="GO" id="GO:0046872">
    <property type="term" value="F:metal ion binding"/>
    <property type="evidence" value="ECO:0007669"/>
    <property type="project" value="UniProtKB-KW"/>
</dbReference>
<dbReference type="InterPro" id="IPR050072">
    <property type="entry name" value="Peptidase_M20A"/>
</dbReference>
<dbReference type="SUPFAM" id="SSF53187">
    <property type="entry name" value="Zn-dependent exopeptidases"/>
    <property type="match status" value="1"/>
</dbReference>
<dbReference type="InterPro" id="IPR036264">
    <property type="entry name" value="Bact_exopeptidase_dim_dom"/>
</dbReference>
<keyword evidence="8" id="KW-0175">Coiled coil</keyword>
<dbReference type="InterPro" id="IPR011650">
    <property type="entry name" value="Peptidase_M20_dimer"/>
</dbReference>
<dbReference type="GO" id="GO:0016787">
    <property type="term" value="F:hydrolase activity"/>
    <property type="evidence" value="ECO:0007669"/>
    <property type="project" value="UniProtKB-KW"/>
</dbReference>
<name>D8JCD3_HALJB</name>
<keyword evidence="7" id="KW-0170">Cobalt</keyword>
<dbReference type="Proteomes" id="UP000000390">
    <property type="component" value="Plasmid 2"/>
</dbReference>
<sequence length="434" mass="46454">MITCYMNHVDTIQETIEAKEDELIELATDLVEAKSVTGNEVPAQNVIVDRLEHLDLEPDVWDPSADDLASHEGYFETSSYDDVGYEGRPNVAARIKGGDGPTLTVGGHIDVVDVTESEWNRSPWTVTQEEDTLYGRGVADMKGGLASVLIAIEALAENDIELNGDLLFQSTIEEEDGGVGGALSVLERGYVPDAAVVAEPFNLPNVGIASAGVMYFRVTVPGKSVHAAWGHEGVNAIGNAALVYQALEELDTERKAHIDYEPAYRANPDLEGNVTNLNLGMIEAGDWPSTLPAEAIMKGRIGWPPGESRAEVRAQIEDAVAAVAKEDSWLSEYPPEVEWFGWQAEPHEIDSTCEIATIAKGVGEAVTGRSGTYVGGNAGLDERFYTLYYGVDAVSVGPDGANLHGADEHTTVTSLKETALTTAVIATEYCGVSA</sequence>
<keyword evidence="5" id="KW-0378">Hydrolase</keyword>
<keyword evidence="6" id="KW-0862">Zinc</keyword>